<dbReference type="Proteomes" id="UP001400166">
    <property type="component" value="Unassembled WGS sequence"/>
</dbReference>
<accession>A0ABV0C2D6</accession>
<keyword evidence="9" id="KW-0675">Receptor</keyword>
<comment type="caution">
    <text evidence="9">The sequence shown here is derived from an EMBL/GenBank/DDBJ whole genome shotgun (WGS) entry which is preliminary data.</text>
</comment>
<evidence type="ECO:0000259" key="8">
    <source>
        <dbReference type="Pfam" id="PF07715"/>
    </source>
</evidence>
<dbReference type="InterPro" id="IPR000531">
    <property type="entry name" value="Beta-barrel_TonB"/>
</dbReference>
<evidence type="ECO:0000256" key="2">
    <source>
        <dbReference type="ARBA" id="ARBA00023136"/>
    </source>
</evidence>
<feature type="domain" description="TonB-dependent receptor plug" evidence="8">
    <location>
        <begin position="67"/>
        <end position="185"/>
    </location>
</feature>
<protein>
    <submittedName>
        <fullName evidence="9">TonB-dependent receptor</fullName>
    </submittedName>
</protein>
<dbReference type="PANTHER" id="PTHR40980:SF3">
    <property type="entry name" value="TONB-DEPENDENT RECEPTOR-LIKE BETA-BARREL DOMAIN-CONTAINING PROTEIN"/>
    <property type="match status" value="1"/>
</dbReference>
<proteinExistence type="inferred from homology"/>
<dbReference type="Gene3D" id="2.40.170.20">
    <property type="entry name" value="TonB-dependent receptor, beta-barrel domain"/>
    <property type="match status" value="1"/>
</dbReference>
<keyword evidence="10" id="KW-1185">Reference proteome</keyword>
<dbReference type="InterPro" id="IPR037066">
    <property type="entry name" value="Plug_dom_sf"/>
</dbReference>
<dbReference type="Pfam" id="PF07715">
    <property type="entry name" value="Plug"/>
    <property type="match status" value="1"/>
</dbReference>
<dbReference type="InterPro" id="IPR036942">
    <property type="entry name" value="Beta-barrel_TonB_sf"/>
</dbReference>
<dbReference type="Gene3D" id="2.170.130.10">
    <property type="entry name" value="TonB-dependent receptor, plug domain"/>
    <property type="match status" value="1"/>
</dbReference>
<feature type="signal peptide" evidence="6">
    <location>
        <begin position="1"/>
        <end position="28"/>
    </location>
</feature>
<keyword evidence="2 4" id="KW-0472">Membrane</keyword>
<dbReference type="InterPro" id="IPR010104">
    <property type="entry name" value="TonB_rcpt_bac"/>
</dbReference>
<feature type="region of interest" description="Disordered" evidence="5">
    <location>
        <begin position="732"/>
        <end position="751"/>
    </location>
</feature>
<feature type="chain" id="PRO_5046160214" evidence="6">
    <location>
        <begin position="29"/>
        <end position="1042"/>
    </location>
</feature>
<dbReference type="Pfam" id="PF00593">
    <property type="entry name" value="TonB_dep_Rec_b-barrel"/>
    <property type="match status" value="1"/>
</dbReference>
<keyword evidence="4" id="KW-0798">TonB box</keyword>
<evidence type="ECO:0000259" key="7">
    <source>
        <dbReference type="Pfam" id="PF00593"/>
    </source>
</evidence>
<evidence type="ECO:0000256" key="1">
    <source>
        <dbReference type="ARBA" id="ARBA00004442"/>
    </source>
</evidence>
<dbReference type="NCBIfam" id="TIGR01782">
    <property type="entry name" value="TonB-Xanth-Caul"/>
    <property type="match status" value="1"/>
</dbReference>
<dbReference type="SUPFAM" id="SSF56935">
    <property type="entry name" value="Porins"/>
    <property type="match status" value="1"/>
</dbReference>
<evidence type="ECO:0000313" key="10">
    <source>
        <dbReference type="Proteomes" id="UP001400166"/>
    </source>
</evidence>
<evidence type="ECO:0000256" key="3">
    <source>
        <dbReference type="ARBA" id="ARBA00023237"/>
    </source>
</evidence>
<evidence type="ECO:0000256" key="6">
    <source>
        <dbReference type="SAM" id="SignalP"/>
    </source>
</evidence>
<comment type="subcellular location">
    <subcellularLocation>
        <location evidence="1 4">Cell outer membrane</location>
    </subcellularLocation>
</comment>
<evidence type="ECO:0000313" key="9">
    <source>
        <dbReference type="EMBL" id="MEN5388441.1"/>
    </source>
</evidence>
<gene>
    <name evidence="9" type="ORF">ABE587_01125</name>
</gene>
<dbReference type="InterPro" id="IPR012910">
    <property type="entry name" value="Plug_dom"/>
</dbReference>
<feature type="domain" description="TonB-dependent receptor-like beta-barrel" evidence="7">
    <location>
        <begin position="493"/>
        <end position="1009"/>
    </location>
</feature>
<keyword evidence="3" id="KW-0998">Cell outer membrane</keyword>
<keyword evidence="6" id="KW-0732">Signal</keyword>
<dbReference type="RefSeq" id="WP_346469251.1">
    <property type="nucleotide sequence ID" value="NZ_JBDJOF010000001.1"/>
</dbReference>
<reference evidence="9 10" key="1">
    <citation type="submission" date="2024-04" db="EMBL/GenBank/DDBJ databases">
        <title>WGS of bacteria from Torrens River.</title>
        <authorList>
            <person name="Wyrsch E.R."/>
            <person name="Drigo B."/>
        </authorList>
    </citation>
    <scope>NUCLEOTIDE SEQUENCE [LARGE SCALE GENOMIC DNA]</scope>
    <source>
        <strain evidence="9 10">TWI153</strain>
    </source>
</reference>
<comment type="similarity">
    <text evidence="4">Belongs to the TonB-dependent receptor family.</text>
</comment>
<sequence length="1042" mass="113121">MSRALAKFRSRAMFTFVGGALVINPAFAQDAAPATGQQPQSQSQPTQLDAVQVTGIRNSLSQAMDIKRDSAGVVDAISAEDIGKFPDTNLAESLQRITGISIERRDGEGAQVTARGFGPQFNMVTLNGRQMPGADAFGASGQVAIGGVDGGTRAFNFAQLAAEAINGIEVYKTSQAQVPSGGIGATINILTSRPLDHTGIVANAGAKLVSDQSQPFDNDLTPELSGIFSYSNPEKTFGVSLSASQQKRKGGSVQATENYWNVQPWTGSMPGNPTVVNAPAVGQLYARPNDLRYAFSEFERERVNGQAVLQFAPTDSLTLTVDYTYSTNEITENRGEQGMWLQNSNYTNVEFDTSGAVATPVYIREIAGTKDFGLEQQRSMQEYKLGSLGFNAVWNVSDRFKLSFDAHNSKNESRPNDPLTGGGSIFMSIAGTNNCTRGPHCGGSWVQELNFNNGLPVGTQVWYPSTADGVAGTNGVVNPGFQEGEVGTQVLRVNAQTQISEIKQARVDGEWNFDHGRFQFGVDTNKSTTHRIQAAEAYSTLGDWGVANVDRDTAAGLMDLLQPVSIVGLFDDYSANSWPAWRGNAGQLAQWASREYGVGLGVNPQRAADNFVEEKTKAAYFQVELDGELGGMRTNTRLGVRYETTDVVSTSVIAVPESIEWQANNDFRIVLSDEQQPFTEKARYSYILPNLDFSIDLTEELKGRVSFGKSIARAPYGNLYAGPGAQQPFGSVLIDPSSRASGNSQNPSLKPLESDNLDLGLEWYFADASYVSLTYWNKSVSNFIGNTVVQESLYGLTDPTSGPDARAALDFLTSGACVAQVGPANAAACSANDTSLFTALALLRNNPAGLGAYNGTDAQVLATEAAYDLYGQANDPLYQFNVNRPINQNKSKLHGWELGGQYFFGDTGFGVLANYTVVKGDVGYNNGGDPGIDQFSLTGLSDTANAMLMYEKYGWSVRLAWNWRDQYLILANQGSSRNPYYVEPYEQWDLSVNYALDDHWSFSLEAINLTGEDVRWRSRTSQMIVKLADQSPRYMLGVRYKF</sequence>
<feature type="compositionally biased region" description="Polar residues" evidence="5">
    <location>
        <begin position="738"/>
        <end position="748"/>
    </location>
</feature>
<dbReference type="EMBL" id="JBDJOF010000001">
    <property type="protein sequence ID" value="MEN5388441.1"/>
    <property type="molecule type" value="Genomic_DNA"/>
</dbReference>
<organism evidence="9 10">
    <name type="scientific">Stenotrophomonas hibiscicola</name>
    <dbReference type="NCBI Taxonomy" id="86189"/>
    <lineage>
        <taxon>Bacteria</taxon>
        <taxon>Pseudomonadati</taxon>
        <taxon>Pseudomonadota</taxon>
        <taxon>Gammaproteobacteria</taxon>
        <taxon>Lysobacterales</taxon>
        <taxon>Lysobacteraceae</taxon>
        <taxon>Stenotrophomonas</taxon>
        <taxon>Stenotrophomonas maltophilia group</taxon>
    </lineage>
</organism>
<evidence type="ECO:0000256" key="4">
    <source>
        <dbReference type="RuleBase" id="RU003357"/>
    </source>
</evidence>
<evidence type="ECO:0000256" key="5">
    <source>
        <dbReference type="SAM" id="MobiDB-lite"/>
    </source>
</evidence>
<dbReference type="PANTHER" id="PTHR40980">
    <property type="entry name" value="PLUG DOMAIN-CONTAINING PROTEIN"/>
    <property type="match status" value="1"/>
</dbReference>
<name>A0ABV0C2D6_9GAMM</name>